<sequence length="161" mass="18681">MNLNIVKTTWQVKHFNELSLDQLYDALKLRVDVFVVEQCCYYPDLDSEQNQLDRHQDTLHLLGYQDGILVAYLRILAMGQSYDDYVSIGRVATAKQARGSGLGHELMSEGLKVCEQYFIDQKIKISAQEYLLKYYQQHGFEQVSAVYLEDNIPHVAMIKKR</sequence>
<accession>A0A0P0KX83</accession>
<evidence type="ECO:0000259" key="1">
    <source>
        <dbReference type="PROSITE" id="PS51186"/>
    </source>
</evidence>
<feature type="domain" description="N-acetyltransferase" evidence="1">
    <location>
        <begin position="13"/>
        <end position="161"/>
    </location>
</feature>
<dbReference type="AlphaFoldDB" id="A0A0P0KX83"/>
<organism evidence="2">
    <name type="scientific">Colwellia sp. C1</name>
    <dbReference type="NCBI Taxonomy" id="1737566"/>
    <lineage>
        <taxon>Bacteria</taxon>
        <taxon>Pseudomonadati</taxon>
        <taxon>Pseudomonadota</taxon>
        <taxon>Gammaproteobacteria</taxon>
        <taxon>Alteromonadales</taxon>
        <taxon>Colwelliaceae</taxon>
        <taxon>Colwellia</taxon>
    </lineage>
</organism>
<reference evidence="2" key="1">
    <citation type="submission" date="2015-08" db="EMBL/GenBank/DDBJ databases">
        <title>Partial sequence of psychrophilic Colwellia sp.</title>
        <authorList>
            <person name="Pankowski J.A."/>
            <person name="Leong J.S."/>
            <person name="Nano F.E."/>
        </authorList>
    </citation>
    <scope>NUCLEOTIDE SEQUENCE</scope>
    <source>
        <strain evidence="2">C1</strain>
    </source>
</reference>
<dbReference type="CDD" id="cd04301">
    <property type="entry name" value="NAT_SF"/>
    <property type="match status" value="1"/>
</dbReference>
<dbReference type="Pfam" id="PF13673">
    <property type="entry name" value="Acetyltransf_10"/>
    <property type="match status" value="1"/>
</dbReference>
<dbReference type="InterPro" id="IPR000182">
    <property type="entry name" value="GNAT_dom"/>
</dbReference>
<dbReference type="SUPFAM" id="SSF55729">
    <property type="entry name" value="Acyl-CoA N-acyltransferases (Nat)"/>
    <property type="match status" value="1"/>
</dbReference>
<dbReference type="PROSITE" id="PS51186">
    <property type="entry name" value="GNAT"/>
    <property type="match status" value="1"/>
</dbReference>
<dbReference type="InterPro" id="IPR016181">
    <property type="entry name" value="Acyl_CoA_acyltransferase"/>
</dbReference>
<dbReference type="EMBL" id="KT428294">
    <property type="protein sequence ID" value="ALK44198.1"/>
    <property type="molecule type" value="Genomic_DNA"/>
</dbReference>
<dbReference type="GO" id="GO:0016747">
    <property type="term" value="F:acyltransferase activity, transferring groups other than amino-acyl groups"/>
    <property type="evidence" value="ECO:0007669"/>
    <property type="project" value="InterPro"/>
</dbReference>
<evidence type="ECO:0000313" key="2">
    <source>
        <dbReference type="EMBL" id="ALK44198.1"/>
    </source>
</evidence>
<proteinExistence type="predicted"/>
<name>A0A0P0KX83_9GAMM</name>
<protein>
    <submittedName>
        <fullName evidence="2">ElaA protein</fullName>
    </submittedName>
</protein>
<dbReference type="Gene3D" id="3.40.630.30">
    <property type="match status" value="1"/>
</dbReference>